<keyword evidence="1" id="KW-0378">Hydrolase</keyword>
<keyword evidence="2" id="KW-1185">Reference proteome</keyword>
<dbReference type="GeneID" id="300408963"/>
<evidence type="ECO:0000313" key="1">
    <source>
        <dbReference type="EMBL" id="TLX71352.1"/>
    </source>
</evidence>
<protein>
    <submittedName>
        <fullName evidence="1">Alpha/beta hydrolase</fullName>
    </submittedName>
</protein>
<sequence length="330" mass="35773">MANPLELRIDVSAALPYQSPQWIALSVYLPPAEVLGAQPVAIFASPGGGYTRHYYDMDFSGHVDYSQALAHVRNGFIFVSYDHLGVGDSSGDHLREYTVQQLATANDAAVREVLGKLREGRLLADYPALPGLKAVGLGQSMGGNVTIAMQGRHATFDGIAPLGYSALHTVLPQRDESDRQLGIQGHLVQGGKPLEEISVEASSQTVVDFVYPFHWEDVPPDILEADMGGGYPIRQTAPRFGSFTVPPCAVTMMTPGIVKEEAAAITVPVLVAMGERDVCPEPHAEPTAYLASPDVSLFIVPRMAHMHNFAGTRRLLWDRIESWARRVCAA</sequence>
<dbReference type="SUPFAM" id="SSF53474">
    <property type="entry name" value="alpha/beta-Hydrolases"/>
    <property type="match status" value="1"/>
</dbReference>
<reference evidence="1 2" key="1">
    <citation type="submission" date="2019-04" db="EMBL/GenBank/DDBJ databases">
        <authorList>
            <person name="Li M."/>
        </authorList>
    </citation>
    <scope>NUCLEOTIDE SEQUENCE [LARGE SCALE GENOMIC DNA]</scope>
    <source>
        <strain evidence="1 2">LAM1902</strain>
    </source>
</reference>
<dbReference type="Gene3D" id="3.40.50.1820">
    <property type="entry name" value="alpha/beta hydrolase"/>
    <property type="match status" value="1"/>
</dbReference>
<dbReference type="GO" id="GO:0016787">
    <property type="term" value="F:hydrolase activity"/>
    <property type="evidence" value="ECO:0007669"/>
    <property type="project" value="UniProtKB-KW"/>
</dbReference>
<comment type="caution">
    <text evidence="1">The sequence shown here is derived from an EMBL/GenBank/DDBJ whole genome shotgun (WGS) entry which is preliminary data.</text>
</comment>
<gene>
    <name evidence="1" type="ORF">FAS41_25575</name>
</gene>
<organism evidence="1 2">
    <name type="scientific">Pseudomonas nicosulfuronedens</name>
    <dbReference type="NCBI Taxonomy" id="2571105"/>
    <lineage>
        <taxon>Bacteria</taxon>
        <taxon>Pseudomonadati</taxon>
        <taxon>Pseudomonadota</taxon>
        <taxon>Gammaproteobacteria</taxon>
        <taxon>Pseudomonadales</taxon>
        <taxon>Pseudomonadaceae</taxon>
        <taxon>Pseudomonas</taxon>
    </lineage>
</organism>
<accession>A0A5R9QNT1</accession>
<dbReference type="AlphaFoldDB" id="A0A5R9QNT1"/>
<dbReference type="InterPro" id="IPR029058">
    <property type="entry name" value="AB_hydrolase_fold"/>
</dbReference>
<evidence type="ECO:0000313" key="2">
    <source>
        <dbReference type="Proteomes" id="UP000306635"/>
    </source>
</evidence>
<dbReference type="Proteomes" id="UP000306635">
    <property type="component" value="Unassembled WGS sequence"/>
</dbReference>
<dbReference type="RefSeq" id="WP_138526153.1">
    <property type="nucleotide sequence ID" value="NZ_SWDV01000041.1"/>
</dbReference>
<dbReference type="EMBL" id="SWDV01000041">
    <property type="protein sequence ID" value="TLX71352.1"/>
    <property type="molecule type" value="Genomic_DNA"/>
</dbReference>
<dbReference type="OrthoDB" id="4512892at2"/>
<name>A0A5R9QNT1_9PSED</name>
<proteinExistence type="predicted"/>